<name>A0A5J4QNF4_9ZZZZ</name>
<proteinExistence type="predicted"/>
<sequence>MFNLLKKNVCKIIYYFKRINHIFYFYLTVDRFK</sequence>
<dbReference type="AlphaFoldDB" id="A0A5J4QNF4"/>
<evidence type="ECO:0000313" key="1">
    <source>
        <dbReference type="EMBL" id="KAA6323456.1"/>
    </source>
</evidence>
<protein>
    <submittedName>
        <fullName evidence="1">Uncharacterized protein</fullName>
    </submittedName>
</protein>
<gene>
    <name evidence="1" type="ORF">EZS27_027104</name>
</gene>
<comment type="caution">
    <text evidence="1">The sequence shown here is derived from an EMBL/GenBank/DDBJ whole genome shotgun (WGS) entry which is preliminary data.</text>
</comment>
<reference evidence="1" key="1">
    <citation type="submission" date="2019-03" db="EMBL/GenBank/DDBJ databases">
        <title>Single cell metagenomics reveals metabolic interactions within the superorganism composed of flagellate Streblomastix strix and complex community of Bacteroidetes bacteria on its surface.</title>
        <authorList>
            <person name="Treitli S.C."/>
            <person name="Kolisko M."/>
            <person name="Husnik F."/>
            <person name="Keeling P."/>
            <person name="Hampl V."/>
        </authorList>
    </citation>
    <scope>NUCLEOTIDE SEQUENCE</scope>
    <source>
        <strain evidence="1">STM</strain>
    </source>
</reference>
<accession>A0A5J4QNF4</accession>
<dbReference type="EMBL" id="SNRY01002801">
    <property type="protein sequence ID" value="KAA6323456.1"/>
    <property type="molecule type" value="Genomic_DNA"/>
</dbReference>
<organism evidence="1">
    <name type="scientific">termite gut metagenome</name>
    <dbReference type="NCBI Taxonomy" id="433724"/>
    <lineage>
        <taxon>unclassified sequences</taxon>
        <taxon>metagenomes</taxon>
        <taxon>organismal metagenomes</taxon>
    </lineage>
</organism>